<sequence>MPNVSPERGLSLLAASSLPPGHDQSTMRGPHHESTEDTLNLNQTLWTPPAGYDIERILQELDRPSEQYGWLSISTAGQSDNQFTSPW</sequence>
<feature type="region of interest" description="Disordered" evidence="1">
    <location>
        <begin position="1"/>
        <end position="38"/>
    </location>
</feature>
<accession>A0AAN6IZJ4</accession>
<proteinExistence type="predicted"/>
<reference evidence="2" key="1">
    <citation type="submission" date="2021-12" db="EMBL/GenBank/DDBJ databases">
        <title>Black yeast isolated from Biological Soil Crust.</title>
        <authorList>
            <person name="Kurbessoian T."/>
        </authorList>
    </citation>
    <scope>NUCLEOTIDE SEQUENCE</scope>
    <source>
        <strain evidence="2">CCFEE 5208</strain>
    </source>
</reference>
<evidence type="ECO:0000313" key="5">
    <source>
        <dbReference type="Proteomes" id="UP001175353"/>
    </source>
</evidence>
<protein>
    <submittedName>
        <fullName evidence="2">Uncharacterized protein</fullName>
    </submittedName>
</protein>
<dbReference type="Proteomes" id="UP001175353">
    <property type="component" value="Unassembled WGS sequence"/>
</dbReference>
<gene>
    <name evidence="2" type="ORF">LTR82_017658</name>
    <name evidence="3" type="ORF">LTR91_022794</name>
</gene>
<evidence type="ECO:0000313" key="2">
    <source>
        <dbReference type="EMBL" id="KAK0303097.1"/>
    </source>
</evidence>
<organism evidence="2 4">
    <name type="scientific">Friedmanniomyces endolithicus</name>
    <dbReference type="NCBI Taxonomy" id="329885"/>
    <lineage>
        <taxon>Eukaryota</taxon>
        <taxon>Fungi</taxon>
        <taxon>Dikarya</taxon>
        <taxon>Ascomycota</taxon>
        <taxon>Pezizomycotina</taxon>
        <taxon>Dothideomycetes</taxon>
        <taxon>Dothideomycetidae</taxon>
        <taxon>Mycosphaerellales</taxon>
        <taxon>Teratosphaeriaceae</taxon>
        <taxon>Friedmanniomyces</taxon>
    </lineage>
</organism>
<keyword evidence="5" id="KW-1185">Reference proteome</keyword>
<evidence type="ECO:0000313" key="4">
    <source>
        <dbReference type="Proteomes" id="UP001168146"/>
    </source>
</evidence>
<dbReference type="AlphaFoldDB" id="A0AAN6IZJ4"/>
<dbReference type="Proteomes" id="UP001168146">
    <property type="component" value="Unassembled WGS sequence"/>
</dbReference>
<reference evidence="3" key="2">
    <citation type="submission" date="2023-06" db="EMBL/GenBank/DDBJ databases">
        <title>Black Yeasts Isolated from many extreme environments.</title>
        <authorList>
            <person name="Coleine C."/>
            <person name="Stajich J.E."/>
            <person name="Selbmann L."/>
        </authorList>
    </citation>
    <scope>NUCLEOTIDE SEQUENCE</scope>
    <source>
        <strain evidence="3">CCFEE 5200</strain>
    </source>
</reference>
<name>A0AAN6IZJ4_9PEZI</name>
<dbReference type="EMBL" id="JASUXU010000159">
    <property type="protein sequence ID" value="KAK0303097.1"/>
    <property type="molecule type" value="Genomic_DNA"/>
</dbReference>
<comment type="caution">
    <text evidence="2">The sequence shown here is derived from an EMBL/GenBank/DDBJ whole genome shotgun (WGS) entry which is preliminary data.</text>
</comment>
<evidence type="ECO:0000256" key="1">
    <source>
        <dbReference type="SAM" id="MobiDB-lite"/>
    </source>
</evidence>
<dbReference type="EMBL" id="JAUJLE010000464">
    <property type="protein sequence ID" value="KAK0955587.1"/>
    <property type="molecule type" value="Genomic_DNA"/>
</dbReference>
<evidence type="ECO:0000313" key="3">
    <source>
        <dbReference type="EMBL" id="KAK0955587.1"/>
    </source>
</evidence>